<dbReference type="CDD" id="cd03427">
    <property type="entry name" value="NUDIX_MTH1_Nudt1"/>
    <property type="match status" value="1"/>
</dbReference>
<organism evidence="7 8">
    <name type="scientific">Candidatus Vogelbacteria bacterium RIFOXYD1_FULL_46_19</name>
    <dbReference type="NCBI Taxonomy" id="1802439"/>
    <lineage>
        <taxon>Bacteria</taxon>
        <taxon>Candidatus Vogeliibacteriota</taxon>
    </lineage>
</organism>
<proteinExistence type="inferred from homology"/>
<feature type="domain" description="Nudix hydrolase" evidence="6">
    <location>
        <begin position="2"/>
        <end position="135"/>
    </location>
</feature>
<evidence type="ECO:0000256" key="3">
    <source>
        <dbReference type="ARBA" id="ARBA00022723"/>
    </source>
</evidence>
<dbReference type="GO" id="GO:0005737">
    <property type="term" value="C:cytoplasm"/>
    <property type="evidence" value="ECO:0007669"/>
    <property type="project" value="TreeGrafter"/>
</dbReference>
<comment type="caution">
    <text evidence="7">The sequence shown here is derived from an EMBL/GenBank/DDBJ whole genome shotgun (WGS) entry which is preliminary data.</text>
</comment>
<dbReference type="GO" id="GO:0046872">
    <property type="term" value="F:metal ion binding"/>
    <property type="evidence" value="ECO:0007669"/>
    <property type="project" value="UniProtKB-KW"/>
</dbReference>
<keyword evidence="3" id="KW-0479">Metal-binding</keyword>
<dbReference type="Gene3D" id="3.90.79.10">
    <property type="entry name" value="Nucleoside Triphosphate Pyrophosphohydrolase"/>
    <property type="match status" value="1"/>
</dbReference>
<comment type="similarity">
    <text evidence="2">Belongs to the Nudix hydrolase family.</text>
</comment>
<evidence type="ECO:0000256" key="1">
    <source>
        <dbReference type="ARBA" id="ARBA00001946"/>
    </source>
</evidence>
<comment type="cofactor">
    <cofactor evidence="1">
        <name>Mg(2+)</name>
        <dbReference type="ChEBI" id="CHEBI:18420"/>
    </cofactor>
</comment>
<evidence type="ECO:0000256" key="5">
    <source>
        <dbReference type="ARBA" id="ARBA00022842"/>
    </source>
</evidence>
<dbReference type="EMBL" id="MHTK01000002">
    <property type="protein sequence ID" value="OHA60166.1"/>
    <property type="molecule type" value="Genomic_DNA"/>
</dbReference>
<accession>A0A1G2QHU8</accession>
<evidence type="ECO:0000313" key="8">
    <source>
        <dbReference type="Proteomes" id="UP000177838"/>
    </source>
</evidence>
<keyword evidence="4" id="KW-0378">Hydrolase</keyword>
<dbReference type="Proteomes" id="UP000177838">
    <property type="component" value="Unassembled WGS sequence"/>
</dbReference>
<evidence type="ECO:0000256" key="2">
    <source>
        <dbReference type="ARBA" id="ARBA00005582"/>
    </source>
</evidence>
<dbReference type="STRING" id="1802439.A2589_00625"/>
<dbReference type="Pfam" id="PF00293">
    <property type="entry name" value="NUDIX"/>
    <property type="match status" value="1"/>
</dbReference>
<sequence length="167" mass="18552">MSKKVGALVFISNRNGQVFMGRKTGKIGIGKYTGPGGKCEVGETPPETAVRETREETEVKLVASDLIKVAEITFHNGPDSEFLVHIFTTTKYQGEPQDSEEMVKGQWFNISDLIANPRQVEMMAGDYTFLPLILSDQKIRGWCKYQPGSNQGIVLDCHYDIVSSFAD</sequence>
<name>A0A1G2QHU8_9BACT</name>
<dbReference type="PANTHER" id="PTHR43758">
    <property type="entry name" value="7,8-DIHYDRO-8-OXOGUANINE TRIPHOSPHATASE"/>
    <property type="match status" value="1"/>
</dbReference>
<dbReference type="SUPFAM" id="SSF55811">
    <property type="entry name" value="Nudix"/>
    <property type="match status" value="1"/>
</dbReference>
<dbReference type="InterPro" id="IPR015797">
    <property type="entry name" value="NUDIX_hydrolase-like_dom_sf"/>
</dbReference>
<gene>
    <name evidence="7" type="ORF">A2589_00625</name>
</gene>
<dbReference type="InterPro" id="IPR000086">
    <property type="entry name" value="NUDIX_hydrolase_dom"/>
</dbReference>
<protein>
    <recommendedName>
        <fullName evidence="6">Nudix hydrolase domain-containing protein</fullName>
    </recommendedName>
</protein>
<dbReference type="AlphaFoldDB" id="A0A1G2QHU8"/>
<reference evidence="7 8" key="1">
    <citation type="journal article" date="2016" name="Nat. Commun.">
        <title>Thousands of microbial genomes shed light on interconnected biogeochemical processes in an aquifer system.</title>
        <authorList>
            <person name="Anantharaman K."/>
            <person name="Brown C.T."/>
            <person name="Hug L.A."/>
            <person name="Sharon I."/>
            <person name="Castelle C.J."/>
            <person name="Probst A.J."/>
            <person name="Thomas B.C."/>
            <person name="Singh A."/>
            <person name="Wilkins M.J."/>
            <person name="Karaoz U."/>
            <person name="Brodie E.L."/>
            <person name="Williams K.H."/>
            <person name="Hubbard S.S."/>
            <person name="Banfield J.F."/>
        </authorList>
    </citation>
    <scope>NUCLEOTIDE SEQUENCE [LARGE SCALE GENOMIC DNA]</scope>
</reference>
<dbReference type="PROSITE" id="PS51462">
    <property type="entry name" value="NUDIX"/>
    <property type="match status" value="1"/>
</dbReference>
<evidence type="ECO:0000259" key="6">
    <source>
        <dbReference type="PROSITE" id="PS51462"/>
    </source>
</evidence>
<dbReference type="PANTHER" id="PTHR43758:SF2">
    <property type="entry name" value="OXIDIZED PURINE NUCLEOSIDE TRIPHOSPHATE HYDROLASE"/>
    <property type="match status" value="1"/>
</dbReference>
<evidence type="ECO:0000256" key="4">
    <source>
        <dbReference type="ARBA" id="ARBA00022801"/>
    </source>
</evidence>
<evidence type="ECO:0000313" key="7">
    <source>
        <dbReference type="EMBL" id="OHA60166.1"/>
    </source>
</evidence>
<dbReference type="GO" id="GO:0008413">
    <property type="term" value="F:8-oxo-7,8-dihydroguanosine triphosphate pyrophosphatase activity"/>
    <property type="evidence" value="ECO:0007669"/>
    <property type="project" value="TreeGrafter"/>
</dbReference>
<dbReference type="GO" id="GO:0042262">
    <property type="term" value="P:DNA protection"/>
    <property type="evidence" value="ECO:0007669"/>
    <property type="project" value="TreeGrafter"/>
</dbReference>
<keyword evidence="5" id="KW-0460">Magnesium</keyword>